<evidence type="ECO:0000313" key="1">
    <source>
        <dbReference type="EMBL" id="TKI83541.1"/>
    </source>
</evidence>
<evidence type="ECO:0000313" key="2">
    <source>
        <dbReference type="Proteomes" id="UP000305222"/>
    </source>
</evidence>
<reference evidence="1 2" key="1">
    <citation type="journal article" date="2019" name="Environ. Microbiol.">
        <title>An active ?-lactamase is a part of an orchestrated cell wall stress resistance network of Bacillus subtilis and related rhizosphere species.</title>
        <authorList>
            <person name="Bucher T."/>
            <person name="Keren-Paz A."/>
            <person name="Hausser J."/>
            <person name="Olender T."/>
            <person name="Cytryn E."/>
            <person name="Kolodkin-Gal I."/>
        </authorList>
    </citation>
    <scope>NUCLEOTIDE SEQUENCE [LARGE SCALE GENOMIC DNA]</scope>
    <source>
        <strain evidence="1 2">I5</strain>
    </source>
</reference>
<dbReference type="AlphaFoldDB" id="A0A4U3A990"/>
<organism evidence="1 2">
    <name type="scientific">Bacillus wiedmannii</name>
    <dbReference type="NCBI Taxonomy" id="1890302"/>
    <lineage>
        <taxon>Bacteria</taxon>
        <taxon>Bacillati</taxon>
        <taxon>Bacillota</taxon>
        <taxon>Bacilli</taxon>
        <taxon>Bacillales</taxon>
        <taxon>Bacillaceae</taxon>
        <taxon>Bacillus</taxon>
        <taxon>Bacillus cereus group</taxon>
    </lineage>
</organism>
<proteinExistence type="predicted"/>
<accession>A0A4U3A990</accession>
<dbReference type="EMBL" id="SZON01002852">
    <property type="protein sequence ID" value="TKI83541.1"/>
    <property type="molecule type" value="Genomic_DNA"/>
</dbReference>
<dbReference type="Proteomes" id="UP000305222">
    <property type="component" value="Unassembled WGS sequence"/>
</dbReference>
<sequence>MISKLTFGSKKRTVHYVLRPSCYAVIFHSSSSMIA</sequence>
<gene>
    <name evidence="1" type="ORF">FC699_32090</name>
</gene>
<feature type="non-terminal residue" evidence="1">
    <location>
        <position position="35"/>
    </location>
</feature>
<comment type="caution">
    <text evidence="1">The sequence shown here is derived from an EMBL/GenBank/DDBJ whole genome shotgun (WGS) entry which is preliminary data.</text>
</comment>
<name>A0A4U3A990_9BACI</name>
<protein>
    <submittedName>
        <fullName evidence="1">DNA mismatch repair protein MutT</fullName>
    </submittedName>
</protein>